<evidence type="ECO:0000256" key="1">
    <source>
        <dbReference type="SAM" id="Phobius"/>
    </source>
</evidence>
<dbReference type="Gene3D" id="3.20.20.450">
    <property type="entry name" value="EAL domain"/>
    <property type="match status" value="1"/>
</dbReference>
<dbReference type="Gene3D" id="3.30.70.270">
    <property type="match status" value="1"/>
</dbReference>
<name>A0A9X2JTM3_9GAMM</name>
<proteinExistence type="predicted"/>
<dbReference type="AlphaFoldDB" id="A0A9X2JTM3"/>
<dbReference type="Proteomes" id="UP001139474">
    <property type="component" value="Unassembled WGS sequence"/>
</dbReference>
<dbReference type="SUPFAM" id="SSF141868">
    <property type="entry name" value="EAL domain-like"/>
    <property type="match status" value="1"/>
</dbReference>
<dbReference type="InterPro" id="IPR050706">
    <property type="entry name" value="Cyclic-di-GMP_PDE-like"/>
</dbReference>
<evidence type="ECO:0000313" key="3">
    <source>
        <dbReference type="EMBL" id="MCP1340514.1"/>
    </source>
</evidence>
<dbReference type="InterPro" id="IPR000160">
    <property type="entry name" value="GGDEF_dom"/>
</dbReference>
<accession>A0A9X2JTM3</accession>
<feature type="domain" description="EAL" evidence="2">
    <location>
        <begin position="489"/>
        <end position="742"/>
    </location>
</feature>
<keyword evidence="4" id="KW-1185">Reference proteome</keyword>
<keyword evidence="1" id="KW-1133">Transmembrane helix</keyword>
<reference evidence="3" key="1">
    <citation type="submission" date="2022-06" db="EMBL/GenBank/DDBJ databases">
        <title>Idiomarina rhizosphaerae M1R2S28.</title>
        <authorList>
            <person name="Sun J.-Q."/>
            <person name="Li L.-F."/>
        </authorList>
    </citation>
    <scope>NUCLEOTIDE SEQUENCE</scope>
    <source>
        <strain evidence="3">M1R2S28</strain>
    </source>
</reference>
<sequence length="754" mass="86082">MNFLNNFFLLKDEGTSENGVPNWRVSALRIILFSGMLLCLVVFLHSFDDALEAQLPHIIAITSAFLVSMLGLLWLSKNYYYFCANFLQITIISASVSCNLFLDDMNLAKIGSMYMYACPLIALMLLGGRAAIFYAILNIAPFYIVFNNVNLSFFAEPNVLFPDAAWYIAGNMFLFFNICIPLAVARTIVAAKRLNQETQKSNDYLKGKNSLYRVFFAESRRPKVIVNEDGLITDFNKQAGDIFGLDESTRSDSQSISNWFSDINHAKFPTGGKIIRHEDTYQQVVRLEVPEASSYVYEFVDCTQEKTLESNLTFLEQENRRLRYLDTQTNLPNSDWFELQCNKLISKSDREFFVVVAQSESEDYLRLKYGESVIRKLLASSYSRLKKHRQHPRLTATIALNKLVFILPKTVENELKDVLLDIKNSLDKEYTFQGIKCQQSFQFGVARFPKHGETADVVVSRALEAKKFASVNQFYHLYDTENSEEFMERHEISILLDEAIQNDELDVCFQPKVTADGTCVGLEALARWDSPVLGSISPAIFIPIAEEYRMISRLTDLIVQKVCAQISLWKKNDFPLLPIAINISLLDFSQPDFISKLVKYLADFSVKPSQIELELTETCLESDRVNSLELMNELKSWGFKVSVDDFGVGYSSVTRLAYYPIDKLKLDRALLRGIKTSGRQYSLVKGIFNICSELKIKCVVEGVEEKSQLTRLTEIGFSEFQGFYFSKPLTVSRYERHVKTHGLVFLDKTGQRLS</sequence>
<feature type="transmembrane region" description="Helical" evidence="1">
    <location>
        <begin position="114"/>
        <end position="144"/>
    </location>
</feature>
<dbReference type="RefSeq" id="WP_253620340.1">
    <property type="nucleotide sequence ID" value="NZ_JAMZDE010000008.1"/>
</dbReference>
<dbReference type="CDD" id="cd01948">
    <property type="entry name" value="EAL"/>
    <property type="match status" value="1"/>
</dbReference>
<keyword evidence="1" id="KW-0812">Transmembrane</keyword>
<organism evidence="3 4">
    <name type="scientific">Idiomarina rhizosphaerae</name>
    <dbReference type="NCBI Taxonomy" id="2961572"/>
    <lineage>
        <taxon>Bacteria</taxon>
        <taxon>Pseudomonadati</taxon>
        <taxon>Pseudomonadota</taxon>
        <taxon>Gammaproteobacteria</taxon>
        <taxon>Alteromonadales</taxon>
        <taxon>Idiomarinaceae</taxon>
        <taxon>Idiomarina</taxon>
    </lineage>
</organism>
<feature type="transmembrane region" description="Helical" evidence="1">
    <location>
        <begin position="55"/>
        <end position="73"/>
    </location>
</feature>
<dbReference type="EMBL" id="JAMZDE010000008">
    <property type="protein sequence ID" value="MCP1340514.1"/>
    <property type="molecule type" value="Genomic_DNA"/>
</dbReference>
<feature type="transmembrane region" description="Helical" evidence="1">
    <location>
        <begin position="26"/>
        <end position="43"/>
    </location>
</feature>
<dbReference type="InterPro" id="IPR043128">
    <property type="entry name" value="Rev_trsase/Diguanyl_cyclase"/>
</dbReference>
<dbReference type="SMART" id="SM00052">
    <property type="entry name" value="EAL"/>
    <property type="match status" value="1"/>
</dbReference>
<feature type="transmembrane region" description="Helical" evidence="1">
    <location>
        <begin position="164"/>
        <end position="185"/>
    </location>
</feature>
<dbReference type="PROSITE" id="PS50883">
    <property type="entry name" value="EAL"/>
    <property type="match status" value="1"/>
</dbReference>
<dbReference type="PANTHER" id="PTHR33121:SF71">
    <property type="entry name" value="OXYGEN SENSOR PROTEIN DOSP"/>
    <property type="match status" value="1"/>
</dbReference>
<dbReference type="PANTHER" id="PTHR33121">
    <property type="entry name" value="CYCLIC DI-GMP PHOSPHODIESTERASE PDEF"/>
    <property type="match status" value="1"/>
</dbReference>
<evidence type="ECO:0000313" key="4">
    <source>
        <dbReference type="Proteomes" id="UP001139474"/>
    </source>
</evidence>
<dbReference type="GO" id="GO:0071111">
    <property type="term" value="F:cyclic-guanylate-specific phosphodiesterase activity"/>
    <property type="evidence" value="ECO:0007669"/>
    <property type="project" value="InterPro"/>
</dbReference>
<comment type="caution">
    <text evidence="3">The sequence shown here is derived from an EMBL/GenBank/DDBJ whole genome shotgun (WGS) entry which is preliminary data.</text>
</comment>
<evidence type="ECO:0000259" key="2">
    <source>
        <dbReference type="PROSITE" id="PS50883"/>
    </source>
</evidence>
<dbReference type="InterPro" id="IPR029787">
    <property type="entry name" value="Nucleotide_cyclase"/>
</dbReference>
<dbReference type="InterPro" id="IPR035919">
    <property type="entry name" value="EAL_sf"/>
</dbReference>
<protein>
    <submittedName>
        <fullName evidence="3">GGDEF domain-containing phosphodiesterase</fullName>
    </submittedName>
</protein>
<dbReference type="SUPFAM" id="SSF55073">
    <property type="entry name" value="Nucleotide cyclase"/>
    <property type="match status" value="1"/>
</dbReference>
<gene>
    <name evidence="3" type="ORF">NJR55_13075</name>
</gene>
<keyword evidence="1" id="KW-0472">Membrane</keyword>
<dbReference type="Pfam" id="PF00563">
    <property type="entry name" value="EAL"/>
    <property type="match status" value="1"/>
</dbReference>
<dbReference type="Pfam" id="PF00990">
    <property type="entry name" value="GGDEF"/>
    <property type="match status" value="1"/>
</dbReference>
<dbReference type="InterPro" id="IPR001633">
    <property type="entry name" value="EAL_dom"/>
</dbReference>
<feature type="transmembrane region" description="Helical" evidence="1">
    <location>
        <begin position="79"/>
        <end position="102"/>
    </location>
</feature>